<dbReference type="InParanoid" id="A0A168Q3G6"/>
<dbReference type="InterPro" id="IPR012337">
    <property type="entry name" value="RNaseH-like_sf"/>
</dbReference>
<dbReference type="PANTHER" id="PTHR37984:SF5">
    <property type="entry name" value="PROTEIN NYNRIN-LIKE"/>
    <property type="match status" value="1"/>
</dbReference>
<dbReference type="Pfam" id="PF00665">
    <property type="entry name" value="rve"/>
    <property type="match status" value="1"/>
</dbReference>
<organism evidence="2">
    <name type="scientific">Absidia glauca</name>
    <name type="common">Pin mould</name>
    <dbReference type="NCBI Taxonomy" id="4829"/>
    <lineage>
        <taxon>Eukaryota</taxon>
        <taxon>Fungi</taxon>
        <taxon>Fungi incertae sedis</taxon>
        <taxon>Mucoromycota</taxon>
        <taxon>Mucoromycotina</taxon>
        <taxon>Mucoromycetes</taxon>
        <taxon>Mucorales</taxon>
        <taxon>Cunninghamellaceae</taxon>
        <taxon>Absidia</taxon>
    </lineage>
</organism>
<dbReference type="InterPro" id="IPR036397">
    <property type="entry name" value="RNaseH_sf"/>
</dbReference>
<dbReference type="GO" id="GO:0015074">
    <property type="term" value="P:DNA integration"/>
    <property type="evidence" value="ECO:0007669"/>
    <property type="project" value="InterPro"/>
</dbReference>
<reference evidence="2" key="1">
    <citation type="submission" date="2016-04" db="EMBL/GenBank/DDBJ databases">
        <authorList>
            <person name="Evans L.H."/>
            <person name="Alamgir A."/>
            <person name="Owens N."/>
            <person name="Weber N.D."/>
            <person name="Virtaneva K."/>
            <person name="Barbian K."/>
            <person name="Babar A."/>
            <person name="Rosenke K."/>
        </authorList>
    </citation>
    <scope>NUCLEOTIDE SEQUENCE [LARGE SCALE GENOMIC DNA]</scope>
    <source>
        <strain evidence="2">CBS 101.48</strain>
    </source>
</reference>
<dbReference type="AlphaFoldDB" id="A0A168Q3G6"/>
<dbReference type="PANTHER" id="PTHR37984">
    <property type="entry name" value="PROTEIN CBG26694"/>
    <property type="match status" value="1"/>
</dbReference>
<dbReference type="InterPro" id="IPR050951">
    <property type="entry name" value="Retrovirus_Pol_polyprotein"/>
</dbReference>
<protein>
    <recommendedName>
        <fullName evidence="1">Integrase catalytic domain-containing protein</fullName>
    </recommendedName>
</protein>
<dbReference type="SUPFAM" id="SSF53098">
    <property type="entry name" value="Ribonuclease H-like"/>
    <property type="match status" value="1"/>
</dbReference>
<feature type="non-terminal residue" evidence="2">
    <location>
        <position position="93"/>
    </location>
</feature>
<dbReference type="InterPro" id="IPR001584">
    <property type="entry name" value="Integrase_cat-core"/>
</dbReference>
<keyword evidence="3" id="KW-1185">Reference proteome</keyword>
<dbReference type="GO" id="GO:0005634">
    <property type="term" value="C:nucleus"/>
    <property type="evidence" value="ECO:0007669"/>
    <property type="project" value="UniProtKB-ARBA"/>
</dbReference>
<proteinExistence type="predicted"/>
<dbReference type="GO" id="GO:0003676">
    <property type="term" value="F:nucleic acid binding"/>
    <property type="evidence" value="ECO:0007669"/>
    <property type="project" value="InterPro"/>
</dbReference>
<evidence type="ECO:0000313" key="2">
    <source>
        <dbReference type="EMBL" id="SAM03447.1"/>
    </source>
</evidence>
<dbReference type="PROSITE" id="PS50994">
    <property type="entry name" value="INTEGRASE"/>
    <property type="match status" value="1"/>
</dbReference>
<evidence type="ECO:0000259" key="1">
    <source>
        <dbReference type="PROSITE" id="PS50994"/>
    </source>
</evidence>
<feature type="domain" description="Integrase catalytic" evidence="1">
    <location>
        <begin position="1"/>
        <end position="93"/>
    </location>
</feature>
<gene>
    <name evidence="2" type="primary">ABSGL_09283.1 scaffold 11048</name>
</gene>
<name>A0A168Q3G6_ABSGL</name>
<dbReference type="OrthoDB" id="10267344at2759"/>
<accession>A0A168Q3G6</accession>
<dbReference type="Gene3D" id="3.30.420.10">
    <property type="entry name" value="Ribonuclease H-like superfamily/Ribonuclease H"/>
    <property type="match status" value="1"/>
</dbReference>
<sequence length="93" mass="10839">MVDVCTRFTILRVLQDKKSDTIIHTLIQVFGDFGYPNIVQSDNGKEFKNNFFTKLQDTMGIDHRFSTSYHPRGNGVAERYVRTAKEIIRKEIQ</sequence>
<dbReference type="Proteomes" id="UP000078561">
    <property type="component" value="Unassembled WGS sequence"/>
</dbReference>
<evidence type="ECO:0000313" key="3">
    <source>
        <dbReference type="Proteomes" id="UP000078561"/>
    </source>
</evidence>
<dbReference type="EMBL" id="LT554176">
    <property type="protein sequence ID" value="SAM03447.1"/>
    <property type="molecule type" value="Genomic_DNA"/>
</dbReference>
<dbReference type="STRING" id="4829.A0A168Q3G6"/>